<evidence type="ECO:0000313" key="2">
    <source>
        <dbReference type="EMBL" id="GBP82775.1"/>
    </source>
</evidence>
<dbReference type="AlphaFoldDB" id="A0A4C1Z860"/>
<evidence type="ECO:0000313" key="3">
    <source>
        <dbReference type="Proteomes" id="UP000299102"/>
    </source>
</evidence>
<dbReference type="EMBL" id="BGZK01001585">
    <property type="protein sequence ID" value="GBP82775.1"/>
    <property type="molecule type" value="Genomic_DNA"/>
</dbReference>
<proteinExistence type="predicted"/>
<accession>A0A4C1Z860</accession>
<gene>
    <name evidence="2" type="ORF">EVAR_94933_1</name>
</gene>
<feature type="region of interest" description="Disordered" evidence="1">
    <location>
        <begin position="130"/>
        <end position="155"/>
    </location>
</feature>
<name>A0A4C1Z860_EUMVA</name>
<protein>
    <submittedName>
        <fullName evidence="2">Uncharacterized protein</fullName>
    </submittedName>
</protein>
<dbReference type="Proteomes" id="UP000299102">
    <property type="component" value="Unassembled WGS sequence"/>
</dbReference>
<organism evidence="2 3">
    <name type="scientific">Eumeta variegata</name>
    <name type="common">Bagworm moth</name>
    <name type="synonym">Eumeta japonica</name>
    <dbReference type="NCBI Taxonomy" id="151549"/>
    <lineage>
        <taxon>Eukaryota</taxon>
        <taxon>Metazoa</taxon>
        <taxon>Ecdysozoa</taxon>
        <taxon>Arthropoda</taxon>
        <taxon>Hexapoda</taxon>
        <taxon>Insecta</taxon>
        <taxon>Pterygota</taxon>
        <taxon>Neoptera</taxon>
        <taxon>Endopterygota</taxon>
        <taxon>Lepidoptera</taxon>
        <taxon>Glossata</taxon>
        <taxon>Ditrysia</taxon>
        <taxon>Tineoidea</taxon>
        <taxon>Psychidae</taxon>
        <taxon>Oiketicinae</taxon>
        <taxon>Eumeta</taxon>
    </lineage>
</organism>
<comment type="caution">
    <text evidence="2">The sequence shown here is derived from an EMBL/GenBank/DDBJ whole genome shotgun (WGS) entry which is preliminary data.</text>
</comment>
<keyword evidence="3" id="KW-1185">Reference proteome</keyword>
<evidence type="ECO:0000256" key="1">
    <source>
        <dbReference type="SAM" id="MobiDB-lite"/>
    </source>
</evidence>
<sequence length="155" mass="17134">MACGTRLELDDGVRRHVVARRLQPLHTRIVSAPRAPAPIPLTAYDYATTIATATTTCVSCPRTASRPETVQAVMIAPPPVFHHVTSNPGLPCSPFWPFSPGRPCAQEYIVTEMKQFHVFRRSIEFSRREYTTPDRLTGSPFGPSRPMGPCKQSGD</sequence>
<reference evidence="2 3" key="1">
    <citation type="journal article" date="2019" name="Commun. Biol.">
        <title>The bagworm genome reveals a unique fibroin gene that provides high tensile strength.</title>
        <authorList>
            <person name="Kono N."/>
            <person name="Nakamura H."/>
            <person name="Ohtoshi R."/>
            <person name="Tomita M."/>
            <person name="Numata K."/>
            <person name="Arakawa K."/>
        </authorList>
    </citation>
    <scope>NUCLEOTIDE SEQUENCE [LARGE SCALE GENOMIC DNA]</scope>
</reference>